<evidence type="ECO:0000256" key="1">
    <source>
        <dbReference type="SAM" id="MobiDB-lite"/>
    </source>
</evidence>
<feature type="compositionally biased region" description="Basic and acidic residues" evidence="1">
    <location>
        <begin position="431"/>
        <end position="443"/>
    </location>
</feature>
<organism evidence="2">
    <name type="scientific">Sesamum latifolium</name>
    <dbReference type="NCBI Taxonomy" id="2727402"/>
    <lineage>
        <taxon>Eukaryota</taxon>
        <taxon>Viridiplantae</taxon>
        <taxon>Streptophyta</taxon>
        <taxon>Embryophyta</taxon>
        <taxon>Tracheophyta</taxon>
        <taxon>Spermatophyta</taxon>
        <taxon>Magnoliopsida</taxon>
        <taxon>eudicotyledons</taxon>
        <taxon>Gunneridae</taxon>
        <taxon>Pentapetalae</taxon>
        <taxon>asterids</taxon>
        <taxon>lamiids</taxon>
        <taxon>Lamiales</taxon>
        <taxon>Pedaliaceae</taxon>
        <taxon>Sesamum</taxon>
    </lineage>
</organism>
<accession>A0AAW2WEZ9</accession>
<feature type="compositionally biased region" description="Basic and acidic residues" evidence="1">
    <location>
        <begin position="46"/>
        <end position="57"/>
    </location>
</feature>
<reference evidence="2" key="2">
    <citation type="journal article" date="2024" name="Plant">
        <title>Genomic evolution and insights into agronomic trait innovations of Sesamum species.</title>
        <authorList>
            <person name="Miao H."/>
            <person name="Wang L."/>
            <person name="Qu L."/>
            <person name="Liu H."/>
            <person name="Sun Y."/>
            <person name="Le M."/>
            <person name="Wang Q."/>
            <person name="Wei S."/>
            <person name="Zheng Y."/>
            <person name="Lin W."/>
            <person name="Duan Y."/>
            <person name="Cao H."/>
            <person name="Xiong S."/>
            <person name="Wang X."/>
            <person name="Wei L."/>
            <person name="Li C."/>
            <person name="Ma Q."/>
            <person name="Ju M."/>
            <person name="Zhao R."/>
            <person name="Li G."/>
            <person name="Mu C."/>
            <person name="Tian Q."/>
            <person name="Mei H."/>
            <person name="Zhang T."/>
            <person name="Gao T."/>
            <person name="Zhang H."/>
        </authorList>
    </citation>
    <scope>NUCLEOTIDE SEQUENCE</scope>
    <source>
        <strain evidence="2">KEN1</strain>
    </source>
</reference>
<reference evidence="2" key="1">
    <citation type="submission" date="2020-06" db="EMBL/GenBank/DDBJ databases">
        <authorList>
            <person name="Li T."/>
            <person name="Hu X."/>
            <person name="Zhang T."/>
            <person name="Song X."/>
            <person name="Zhang H."/>
            <person name="Dai N."/>
            <person name="Sheng W."/>
            <person name="Hou X."/>
            <person name="Wei L."/>
        </authorList>
    </citation>
    <scope>NUCLEOTIDE SEQUENCE</scope>
    <source>
        <strain evidence="2">KEN1</strain>
        <tissue evidence="2">Leaf</tissue>
    </source>
</reference>
<gene>
    <name evidence="2" type="ORF">Slati_2515300</name>
</gene>
<proteinExistence type="predicted"/>
<feature type="region of interest" description="Disordered" evidence="1">
    <location>
        <begin position="431"/>
        <end position="453"/>
    </location>
</feature>
<dbReference type="AlphaFoldDB" id="A0AAW2WEZ9"/>
<name>A0AAW2WEZ9_9LAMI</name>
<feature type="compositionally biased region" description="Basic and acidic residues" evidence="1">
    <location>
        <begin position="29"/>
        <end position="39"/>
    </location>
</feature>
<protein>
    <submittedName>
        <fullName evidence="2">Uncharacterized protein</fullName>
    </submittedName>
</protein>
<comment type="caution">
    <text evidence="2">The sequence shown here is derived from an EMBL/GenBank/DDBJ whole genome shotgun (WGS) entry which is preliminary data.</text>
</comment>
<feature type="compositionally biased region" description="Basic and acidic residues" evidence="1">
    <location>
        <begin position="334"/>
        <end position="343"/>
    </location>
</feature>
<sequence length="503" mass="56180">MFEERVDEQAIEDFLIDLQLSPITQNSTTKEKRCEEKVSSSRKRISREESERRKTEDTVVASGAASYRVFQSCIKEGDLGVIRARFGIPDDFLIQVPTSSERPHLPPEGFVGFYVAQLEVGLRFPVPSFFAEVSTLFKIPLNQLVPKAFSILVGFYILVRNLDETPSAAQFHSFFLLKKTSHGLFYFTSRGDAHFLPSDTSVKEWKRHYFFVSSPIPWSFPTKWVPAAPYSPRYSTRTRPTAFQALLESLSTFHYDPRELIHPALLFRFGLSLKEVFLDTTAGIIPHIFFIPYLCVSSIDKAFGESKNPGTGSSSKRSSAKSTSSTPASSTSTRDPKEKRQVEHMSPPAKKPKVSSGSLLHLRLNLLHGLILPALQGLLTALDRTFLEALPRDQAMHSLASYASKAILLIGDLLERGGPVAEETQRKVGELEKELQEKERLADAPEPDEEVPQELPENLFHVPLKGAPADPEDAMVEDVVPLKVVPLLLMIALLLLPPKNLLA</sequence>
<evidence type="ECO:0000313" key="2">
    <source>
        <dbReference type="EMBL" id="KAL0440323.1"/>
    </source>
</evidence>
<feature type="region of interest" description="Disordered" evidence="1">
    <location>
        <begin position="26"/>
        <end position="57"/>
    </location>
</feature>
<dbReference type="EMBL" id="JACGWN010000008">
    <property type="protein sequence ID" value="KAL0440323.1"/>
    <property type="molecule type" value="Genomic_DNA"/>
</dbReference>
<feature type="compositionally biased region" description="Low complexity" evidence="1">
    <location>
        <begin position="309"/>
        <end position="333"/>
    </location>
</feature>
<feature type="region of interest" description="Disordered" evidence="1">
    <location>
        <begin position="305"/>
        <end position="355"/>
    </location>
</feature>